<dbReference type="AlphaFoldDB" id="A0A068TWQ0"/>
<keyword evidence="3" id="KW-1185">Reference proteome</keyword>
<dbReference type="OMA" id="KASHADN"/>
<evidence type="ECO:0000313" key="3">
    <source>
        <dbReference type="Proteomes" id="UP000295252"/>
    </source>
</evidence>
<sequence length="79" mass="7722">MVRELKAGGGGGGIWDGQNFEGLGSVVWVLWVAFLSSSFILAVILSCGSGATRDKASSATQTDAHGAACGAGCTAACGG</sequence>
<organism evidence="2 3">
    <name type="scientific">Coffea canephora</name>
    <name type="common">Robusta coffee</name>
    <dbReference type="NCBI Taxonomy" id="49390"/>
    <lineage>
        <taxon>Eukaryota</taxon>
        <taxon>Viridiplantae</taxon>
        <taxon>Streptophyta</taxon>
        <taxon>Embryophyta</taxon>
        <taxon>Tracheophyta</taxon>
        <taxon>Spermatophyta</taxon>
        <taxon>Magnoliopsida</taxon>
        <taxon>eudicotyledons</taxon>
        <taxon>Gunneridae</taxon>
        <taxon>Pentapetalae</taxon>
        <taxon>asterids</taxon>
        <taxon>lamiids</taxon>
        <taxon>Gentianales</taxon>
        <taxon>Rubiaceae</taxon>
        <taxon>Ixoroideae</taxon>
        <taxon>Gardenieae complex</taxon>
        <taxon>Bertiereae - Coffeeae clade</taxon>
        <taxon>Coffeeae</taxon>
        <taxon>Coffea</taxon>
    </lineage>
</organism>
<reference evidence="3" key="1">
    <citation type="journal article" date="2014" name="Science">
        <title>The coffee genome provides insight into the convergent evolution of caffeine biosynthesis.</title>
        <authorList>
            <person name="Denoeud F."/>
            <person name="Carretero-Paulet L."/>
            <person name="Dereeper A."/>
            <person name="Droc G."/>
            <person name="Guyot R."/>
            <person name="Pietrella M."/>
            <person name="Zheng C."/>
            <person name="Alberti A."/>
            <person name="Anthony F."/>
            <person name="Aprea G."/>
            <person name="Aury J.M."/>
            <person name="Bento P."/>
            <person name="Bernard M."/>
            <person name="Bocs S."/>
            <person name="Campa C."/>
            <person name="Cenci A."/>
            <person name="Combes M.C."/>
            <person name="Crouzillat D."/>
            <person name="Da Silva C."/>
            <person name="Daddiego L."/>
            <person name="De Bellis F."/>
            <person name="Dussert S."/>
            <person name="Garsmeur O."/>
            <person name="Gayraud T."/>
            <person name="Guignon V."/>
            <person name="Jahn K."/>
            <person name="Jamilloux V."/>
            <person name="Joet T."/>
            <person name="Labadie K."/>
            <person name="Lan T."/>
            <person name="Leclercq J."/>
            <person name="Lepelley M."/>
            <person name="Leroy T."/>
            <person name="Li L.T."/>
            <person name="Librado P."/>
            <person name="Lopez L."/>
            <person name="Munoz A."/>
            <person name="Noel B."/>
            <person name="Pallavicini A."/>
            <person name="Perrotta G."/>
            <person name="Poncet V."/>
            <person name="Pot D."/>
            <person name="Priyono X."/>
            <person name="Rigoreau M."/>
            <person name="Rouard M."/>
            <person name="Rozas J."/>
            <person name="Tranchant-Dubreuil C."/>
            <person name="VanBuren R."/>
            <person name="Zhang Q."/>
            <person name="Andrade A.C."/>
            <person name="Argout X."/>
            <person name="Bertrand B."/>
            <person name="de Kochko A."/>
            <person name="Graziosi G."/>
            <person name="Henry R.J."/>
            <person name="Jayarama X."/>
            <person name="Ming R."/>
            <person name="Nagai C."/>
            <person name="Rounsley S."/>
            <person name="Sankoff D."/>
            <person name="Giuliano G."/>
            <person name="Albert V.A."/>
            <person name="Wincker P."/>
            <person name="Lashermes P."/>
        </authorList>
    </citation>
    <scope>NUCLEOTIDE SEQUENCE [LARGE SCALE GENOMIC DNA]</scope>
    <source>
        <strain evidence="3">cv. DH200-94</strain>
    </source>
</reference>
<protein>
    <submittedName>
        <fullName evidence="2">Uncharacterized protein</fullName>
    </submittedName>
</protein>
<accession>A0A068TWQ0</accession>
<name>A0A068TWQ0_COFCA</name>
<dbReference type="PANTHER" id="PTHR37199">
    <property type="entry name" value="TRANSMEMBRANE PROTEIN"/>
    <property type="match status" value="1"/>
</dbReference>
<keyword evidence="1" id="KW-0812">Transmembrane</keyword>
<dbReference type="EMBL" id="HG739089">
    <property type="protein sequence ID" value="CDP00666.1"/>
    <property type="molecule type" value="Genomic_DNA"/>
</dbReference>
<dbReference type="Gramene" id="CDP00666">
    <property type="protein sequence ID" value="CDP00666"/>
    <property type="gene ID" value="GSCOC_T00032688001"/>
</dbReference>
<dbReference type="Proteomes" id="UP000295252">
    <property type="component" value="Chromosome III"/>
</dbReference>
<keyword evidence="1" id="KW-0472">Membrane</keyword>
<dbReference type="PANTHER" id="PTHR37199:SF5">
    <property type="entry name" value="TRANSMEMBRANE PROTEIN"/>
    <property type="match status" value="1"/>
</dbReference>
<evidence type="ECO:0000313" key="2">
    <source>
        <dbReference type="EMBL" id="CDP00666.1"/>
    </source>
</evidence>
<proteinExistence type="predicted"/>
<keyword evidence="1" id="KW-1133">Transmembrane helix</keyword>
<evidence type="ECO:0000256" key="1">
    <source>
        <dbReference type="SAM" id="Phobius"/>
    </source>
</evidence>
<gene>
    <name evidence="2" type="ORF">GSCOC_T00032688001</name>
</gene>
<feature type="transmembrane region" description="Helical" evidence="1">
    <location>
        <begin position="25"/>
        <end position="45"/>
    </location>
</feature>
<dbReference type="InParanoid" id="A0A068TWQ0"/>